<dbReference type="Proteomes" id="UP000318833">
    <property type="component" value="Unassembled WGS sequence"/>
</dbReference>
<name>A0A554VBN7_9FLAO</name>
<dbReference type="OrthoDB" id="1162971at2"/>
<organism evidence="1 2">
    <name type="scientific">Aquimarina algiphila</name>
    <dbReference type="NCBI Taxonomy" id="2047982"/>
    <lineage>
        <taxon>Bacteria</taxon>
        <taxon>Pseudomonadati</taxon>
        <taxon>Bacteroidota</taxon>
        <taxon>Flavobacteriia</taxon>
        <taxon>Flavobacteriales</taxon>
        <taxon>Flavobacteriaceae</taxon>
        <taxon>Aquimarina</taxon>
    </lineage>
</organism>
<protein>
    <recommendedName>
        <fullName evidence="3">Lipoprotein</fullName>
    </recommendedName>
</protein>
<dbReference type="PROSITE" id="PS51257">
    <property type="entry name" value="PROKAR_LIPOPROTEIN"/>
    <property type="match status" value="1"/>
</dbReference>
<gene>
    <name evidence="1" type="ORF">FOF46_27800</name>
</gene>
<evidence type="ECO:0008006" key="3">
    <source>
        <dbReference type="Google" id="ProtNLM"/>
    </source>
</evidence>
<dbReference type="RefSeq" id="WP_143918748.1">
    <property type="nucleotide sequence ID" value="NZ_CANMIK010000091.1"/>
</dbReference>
<evidence type="ECO:0000313" key="2">
    <source>
        <dbReference type="Proteomes" id="UP000318833"/>
    </source>
</evidence>
<comment type="caution">
    <text evidence="1">The sequence shown here is derived from an EMBL/GenBank/DDBJ whole genome shotgun (WGS) entry which is preliminary data.</text>
</comment>
<dbReference type="EMBL" id="VLNR01000092">
    <property type="protein sequence ID" value="TSE03995.1"/>
    <property type="molecule type" value="Genomic_DNA"/>
</dbReference>
<evidence type="ECO:0000313" key="1">
    <source>
        <dbReference type="EMBL" id="TSE03995.1"/>
    </source>
</evidence>
<sequence length="242" mass="27943">MKKSIFKMSILAILLGIVFIACEKEGVKTEIVEFNEEEFTSETGNHDQVLDIKNEEIQQPLLHMSFDKNLSKEENELKWKKKVKEYVNKNANQNKGVSTHVIYEIITHTGSQPNHDTNGDVMAKVEFVHDQGRRITRYLALDNGDDRNTDQVDVYLFDLQFNNTAISWIEVDEAHLRLRGTNNWFVKSFDVAIWKSDQTVPATSDSNGAFLLSDPNLWMDNQTETGWDYYHAEGLSYSRVNF</sequence>
<proteinExistence type="predicted"/>
<dbReference type="AlphaFoldDB" id="A0A554VBN7"/>
<accession>A0A554VBN7</accession>
<keyword evidence="2" id="KW-1185">Reference proteome</keyword>
<reference evidence="1 2" key="1">
    <citation type="submission" date="2019-07" db="EMBL/GenBank/DDBJ databases">
        <title>The draft genome sequence of Aquimarina algiphila M91.</title>
        <authorList>
            <person name="Meng X."/>
        </authorList>
    </citation>
    <scope>NUCLEOTIDE SEQUENCE [LARGE SCALE GENOMIC DNA]</scope>
    <source>
        <strain evidence="1 2">M91</strain>
    </source>
</reference>